<dbReference type="GO" id="GO:0016651">
    <property type="term" value="F:oxidoreductase activity, acting on NAD(P)H"/>
    <property type="evidence" value="ECO:0007669"/>
    <property type="project" value="InterPro"/>
</dbReference>
<accession>A0A1L9V3D5</accession>
<evidence type="ECO:0000313" key="4">
    <source>
        <dbReference type="Proteomes" id="UP000184300"/>
    </source>
</evidence>
<evidence type="ECO:0000256" key="1">
    <source>
        <dbReference type="ARBA" id="ARBA00023002"/>
    </source>
</evidence>
<dbReference type="PANTHER" id="PTHR45348:SF7">
    <property type="entry name" value="ZINC BINDING OXIDOREDUCTASE, PUTATIVE-RELATED"/>
    <property type="match status" value="1"/>
</dbReference>
<keyword evidence="1" id="KW-0560">Oxidoreductase</keyword>
<proteinExistence type="predicted"/>
<dbReference type="PANTHER" id="PTHR45348">
    <property type="entry name" value="HYPOTHETICAL OXIDOREDUCTASE (EUROFUNG)"/>
    <property type="match status" value="1"/>
</dbReference>
<dbReference type="AlphaFoldDB" id="A0A1L9V3D5"/>
<dbReference type="RefSeq" id="XP_022395136.1">
    <property type="nucleotide sequence ID" value="XM_022541662.1"/>
</dbReference>
<dbReference type="Gene3D" id="3.90.180.10">
    <property type="entry name" value="Medium-chain alcohol dehydrogenases, catalytic domain"/>
    <property type="match status" value="1"/>
</dbReference>
<dbReference type="VEuPathDB" id="FungiDB:ASPGLDRAFT_138917"/>
<protein>
    <recommendedName>
        <fullName evidence="2">Alcohol dehydrogenase-like C-terminal domain-containing protein</fullName>
    </recommendedName>
</protein>
<feature type="domain" description="Alcohol dehydrogenase-like C-terminal" evidence="2">
    <location>
        <begin position="8"/>
        <end position="90"/>
    </location>
</feature>
<name>A0A1L9V3D5_ASPGL</name>
<dbReference type="EMBL" id="KV878939">
    <property type="protein sequence ID" value="OJJ78438.1"/>
    <property type="molecule type" value="Genomic_DNA"/>
</dbReference>
<reference evidence="4" key="1">
    <citation type="journal article" date="2017" name="Genome Biol.">
        <title>Comparative genomics reveals high biological diversity and specific adaptations in the industrially and medically important fungal genus Aspergillus.</title>
        <authorList>
            <person name="de Vries R.P."/>
            <person name="Riley R."/>
            <person name="Wiebenga A."/>
            <person name="Aguilar-Osorio G."/>
            <person name="Amillis S."/>
            <person name="Uchima C.A."/>
            <person name="Anderluh G."/>
            <person name="Asadollahi M."/>
            <person name="Askin M."/>
            <person name="Barry K."/>
            <person name="Battaglia E."/>
            <person name="Bayram O."/>
            <person name="Benocci T."/>
            <person name="Braus-Stromeyer S.A."/>
            <person name="Caldana C."/>
            <person name="Canovas D."/>
            <person name="Cerqueira G.C."/>
            <person name="Chen F."/>
            <person name="Chen W."/>
            <person name="Choi C."/>
            <person name="Clum A."/>
            <person name="Dos Santos R.A."/>
            <person name="Damasio A.R."/>
            <person name="Diallinas G."/>
            <person name="Emri T."/>
            <person name="Fekete E."/>
            <person name="Flipphi M."/>
            <person name="Freyberg S."/>
            <person name="Gallo A."/>
            <person name="Gournas C."/>
            <person name="Habgood R."/>
            <person name="Hainaut M."/>
            <person name="Harispe M.L."/>
            <person name="Henrissat B."/>
            <person name="Hilden K.S."/>
            <person name="Hope R."/>
            <person name="Hossain A."/>
            <person name="Karabika E."/>
            <person name="Karaffa L."/>
            <person name="Karanyi Z."/>
            <person name="Krasevec N."/>
            <person name="Kuo A."/>
            <person name="Kusch H."/>
            <person name="LaButti K."/>
            <person name="Lagendijk E.L."/>
            <person name="Lapidus A."/>
            <person name="Levasseur A."/>
            <person name="Lindquist E."/>
            <person name="Lipzen A."/>
            <person name="Logrieco A.F."/>
            <person name="MacCabe A."/>
            <person name="Maekelae M.R."/>
            <person name="Malavazi I."/>
            <person name="Melin P."/>
            <person name="Meyer V."/>
            <person name="Mielnichuk N."/>
            <person name="Miskei M."/>
            <person name="Molnar A.P."/>
            <person name="Mule G."/>
            <person name="Ngan C.Y."/>
            <person name="Orejas M."/>
            <person name="Orosz E."/>
            <person name="Ouedraogo J.P."/>
            <person name="Overkamp K.M."/>
            <person name="Park H.-S."/>
            <person name="Perrone G."/>
            <person name="Piumi F."/>
            <person name="Punt P.J."/>
            <person name="Ram A.F."/>
            <person name="Ramon A."/>
            <person name="Rauscher S."/>
            <person name="Record E."/>
            <person name="Riano-Pachon D.M."/>
            <person name="Robert V."/>
            <person name="Roehrig J."/>
            <person name="Ruller R."/>
            <person name="Salamov A."/>
            <person name="Salih N.S."/>
            <person name="Samson R.A."/>
            <person name="Sandor E."/>
            <person name="Sanguinetti M."/>
            <person name="Schuetze T."/>
            <person name="Sepcic K."/>
            <person name="Shelest E."/>
            <person name="Sherlock G."/>
            <person name="Sophianopoulou V."/>
            <person name="Squina F.M."/>
            <person name="Sun H."/>
            <person name="Susca A."/>
            <person name="Todd R.B."/>
            <person name="Tsang A."/>
            <person name="Unkles S.E."/>
            <person name="van de Wiele N."/>
            <person name="van Rossen-Uffink D."/>
            <person name="Oliveira J.V."/>
            <person name="Vesth T.C."/>
            <person name="Visser J."/>
            <person name="Yu J.-H."/>
            <person name="Zhou M."/>
            <person name="Andersen M.R."/>
            <person name="Archer D.B."/>
            <person name="Baker S.E."/>
            <person name="Benoit I."/>
            <person name="Brakhage A.A."/>
            <person name="Braus G.H."/>
            <person name="Fischer R."/>
            <person name="Frisvad J.C."/>
            <person name="Goldman G.H."/>
            <person name="Houbraken J."/>
            <person name="Oakley B."/>
            <person name="Pocsi I."/>
            <person name="Scazzocchio C."/>
            <person name="Seiboth B."/>
            <person name="vanKuyk P.A."/>
            <person name="Wortman J."/>
            <person name="Dyer P.S."/>
            <person name="Grigoriev I.V."/>
        </authorList>
    </citation>
    <scope>NUCLEOTIDE SEQUENCE [LARGE SCALE GENOMIC DNA]</scope>
    <source>
        <strain evidence="4">CBS 516.65</strain>
    </source>
</reference>
<evidence type="ECO:0000259" key="2">
    <source>
        <dbReference type="Pfam" id="PF00107"/>
    </source>
</evidence>
<dbReference type="OrthoDB" id="9992527at2759"/>
<keyword evidence="4" id="KW-1185">Reference proteome</keyword>
<dbReference type="STRING" id="1160497.A0A1L9V3D5"/>
<gene>
    <name evidence="3" type="ORF">ASPGLDRAFT_138917</name>
</gene>
<organism evidence="3 4">
    <name type="scientific">Aspergillus glaucus CBS 516.65</name>
    <dbReference type="NCBI Taxonomy" id="1160497"/>
    <lineage>
        <taxon>Eukaryota</taxon>
        <taxon>Fungi</taxon>
        <taxon>Dikarya</taxon>
        <taxon>Ascomycota</taxon>
        <taxon>Pezizomycotina</taxon>
        <taxon>Eurotiomycetes</taxon>
        <taxon>Eurotiomycetidae</taxon>
        <taxon>Eurotiales</taxon>
        <taxon>Aspergillaceae</taxon>
        <taxon>Aspergillus</taxon>
        <taxon>Aspergillus subgen. Aspergillus</taxon>
    </lineage>
</organism>
<dbReference type="Pfam" id="PF00107">
    <property type="entry name" value="ADH_zinc_N"/>
    <property type="match status" value="1"/>
</dbReference>
<dbReference type="InterPro" id="IPR036291">
    <property type="entry name" value="NAD(P)-bd_dom_sf"/>
</dbReference>
<sequence length="185" mass="20274">IYSGASNVGLFAIQLAKRAGLQVVVTASPRSFDLAKRYGADSVFDYQSPTAIAEISEAYTNITRAVDCFSEGNSSEFCAQVLKKGRVITLLDQGKPKKPSVEYKFLMVFTAFDRQFSWLAPLGPVFPVVSNDREVLRQLYANLDRLSLRPPSVTTMGGGFDGILEGLDKLRKGEVRGTKLVVELS</sequence>
<feature type="non-terminal residue" evidence="3">
    <location>
        <position position="1"/>
    </location>
</feature>
<dbReference type="Gene3D" id="3.40.50.720">
    <property type="entry name" value="NAD(P)-binding Rossmann-like Domain"/>
    <property type="match status" value="1"/>
</dbReference>
<dbReference type="GeneID" id="34457923"/>
<dbReference type="InterPro" id="IPR013149">
    <property type="entry name" value="ADH-like_C"/>
</dbReference>
<dbReference type="Proteomes" id="UP000184300">
    <property type="component" value="Unassembled WGS sequence"/>
</dbReference>
<dbReference type="SUPFAM" id="SSF51735">
    <property type="entry name" value="NAD(P)-binding Rossmann-fold domains"/>
    <property type="match status" value="1"/>
</dbReference>
<evidence type="ECO:0000313" key="3">
    <source>
        <dbReference type="EMBL" id="OJJ78438.1"/>
    </source>
</evidence>
<dbReference type="InterPro" id="IPR047122">
    <property type="entry name" value="Trans-enoyl_RdTase-like"/>
</dbReference>